<evidence type="ECO:0000256" key="4">
    <source>
        <dbReference type="ARBA" id="ARBA00023136"/>
    </source>
</evidence>
<dbReference type="PANTHER" id="PTHR38480:SF1">
    <property type="entry name" value="SLR0254 PROTEIN"/>
    <property type="match status" value="1"/>
</dbReference>
<sequence length="260" mass="29421">MQFFNRVKFRTPESVELEFTLAGIGNRAWALLIDYFVLAVILLVCIYTWISISGQLADIFQDQDTIGSQVGLWLIAITFLLLFGIYVGYFVFFETIWQGQTPGKRFAKIRVVRDDGRPVGLAQATLRALLRPLDEFLFLGSFLIMFSHREKRLGDWAAGTIVIEAERAIASATFTISEQAKSLYTELLSIAELSQLLPDDFAIIREYLQRRGAMAAKSRVALASKLSQQVAAIINLEQLPEVPPDIFLEAIYLAYQHKEF</sequence>
<feature type="domain" description="RDD" evidence="6">
    <location>
        <begin position="21"/>
        <end position="159"/>
    </location>
</feature>
<keyword evidence="4 5" id="KW-0472">Membrane</keyword>
<evidence type="ECO:0000256" key="3">
    <source>
        <dbReference type="ARBA" id="ARBA00022989"/>
    </source>
</evidence>
<feature type="transmembrane region" description="Helical" evidence="5">
    <location>
        <begin position="70"/>
        <end position="92"/>
    </location>
</feature>
<organism evidence="7 8">
    <name type="scientific">Anabaenopsis circularis NIES-21</name>
    <dbReference type="NCBI Taxonomy" id="1085406"/>
    <lineage>
        <taxon>Bacteria</taxon>
        <taxon>Bacillati</taxon>
        <taxon>Cyanobacteriota</taxon>
        <taxon>Cyanophyceae</taxon>
        <taxon>Nostocales</taxon>
        <taxon>Nodulariaceae</taxon>
        <taxon>Anabaenopsis</taxon>
    </lineage>
</organism>
<dbReference type="PANTHER" id="PTHR38480">
    <property type="entry name" value="SLR0254 PROTEIN"/>
    <property type="match status" value="1"/>
</dbReference>
<dbReference type="Proteomes" id="UP000218287">
    <property type="component" value="Chromosome"/>
</dbReference>
<gene>
    <name evidence="7" type="ORF">NIES21_18050</name>
</gene>
<evidence type="ECO:0000256" key="2">
    <source>
        <dbReference type="ARBA" id="ARBA00022692"/>
    </source>
</evidence>
<protein>
    <submittedName>
        <fullName evidence="7">RDD domain-containing protein</fullName>
    </submittedName>
</protein>
<dbReference type="GO" id="GO:0016020">
    <property type="term" value="C:membrane"/>
    <property type="evidence" value="ECO:0007669"/>
    <property type="project" value="UniProtKB-SubCell"/>
</dbReference>
<accession>A0A1Z4GEQ3</accession>
<reference evidence="7 8" key="1">
    <citation type="submission" date="2017-06" db="EMBL/GenBank/DDBJ databases">
        <title>Genome sequencing of cyanobaciteial culture collection at National Institute for Environmental Studies (NIES).</title>
        <authorList>
            <person name="Hirose Y."/>
            <person name="Shimura Y."/>
            <person name="Fujisawa T."/>
            <person name="Nakamura Y."/>
            <person name="Kawachi M."/>
        </authorList>
    </citation>
    <scope>NUCLEOTIDE SEQUENCE [LARGE SCALE GENOMIC DNA]</scope>
    <source>
        <strain evidence="7 8">NIES-21</strain>
    </source>
</reference>
<dbReference type="EMBL" id="AP018174">
    <property type="protein sequence ID" value="BAY15983.1"/>
    <property type="molecule type" value="Genomic_DNA"/>
</dbReference>
<comment type="subcellular location">
    <subcellularLocation>
        <location evidence="1">Membrane</location>
        <topology evidence="1">Multi-pass membrane protein</topology>
    </subcellularLocation>
</comment>
<evidence type="ECO:0000256" key="1">
    <source>
        <dbReference type="ARBA" id="ARBA00004141"/>
    </source>
</evidence>
<feature type="transmembrane region" description="Helical" evidence="5">
    <location>
        <begin position="28"/>
        <end position="50"/>
    </location>
</feature>
<keyword evidence="8" id="KW-1185">Reference proteome</keyword>
<name>A0A1Z4GEQ3_9CYAN</name>
<evidence type="ECO:0000259" key="6">
    <source>
        <dbReference type="Pfam" id="PF06271"/>
    </source>
</evidence>
<proteinExistence type="predicted"/>
<dbReference type="Pfam" id="PF06271">
    <property type="entry name" value="RDD"/>
    <property type="match status" value="1"/>
</dbReference>
<dbReference type="AlphaFoldDB" id="A0A1Z4GEQ3"/>
<evidence type="ECO:0000256" key="5">
    <source>
        <dbReference type="SAM" id="Phobius"/>
    </source>
</evidence>
<keyword evidence="3 5" id="KW-1133">Transmembrane helix</keyword>
<evidence type="ECO:0000313" key="7">
    <source>
        <dbReference type="EMBL" id="BAY15983.1"/>
    </source>
</evidence>
<evidence type="ECO:0000313" key="8">
    <source>
        <dbReference type="Proteomes" id="UP000218287"/>
    </source>
</evidence>
<keyword evidence="2 5" id="KW-0812">Transmembrane</keyword>
<dbReference type="InterPro" id="IPR010432">
    <property type="entry name" value="RDD"/>
</dbReference>
<dbReference type="OrthoDB" id="9787732at2"/>